<dbReference type="RefSeq" id="WP_379865300.1">
    <property type="nucleotide sequence ID" value="NZ_JBHTBW010000038.1"/>
</dbReference>
<gene>
    <name evidence="3" type="ORF">ACFQNG_12025</name>
</gene>
<protein>
    <submittedName>
        <fullName evidence="3">TlpA family protein disulfide reductase</fullName>
    </submittedName>
</protein>
<dbReference type="InterPro" id="IPR050553">
    <property type="entry name" value="Thioredoxin_ResA/DsbE_sf"/>
</dbReference>
<organism evidence="3 4">
    <name type="scientific">Laceyella putida</name>
    <dbReference type="NCBI Taxonomy" id="110101"/>
    <lineage>
        <taxon>Bacteria</taxon>
        <taxon>Bacillati</taxon>
        <taxon>Bacillota</taxon>
        <taxon>Bacilli</taxon>
        <taxon>Bacillales</taxon>
        <taxon>Thermoactinomycetaceae</taxon>
        <taxon>Laceyella</taxon>
    </lineage>
</organism>
<proteinExistence type="predicted"/>
<evidence type="ECO:0000259" key="2">
    <source>
        <dbReference type="Pfam" id="PF00578"/>
    </source>
</evidence>
<accession>A0ABW2RLC9</accession>
<keyword evidence="4" id="KW-1185">Reference proteome</keyword>
<dbReference type="Pfam" id="PF00578">
    <property type="entry name" value="AhpC-TSA"/>
    <property type="match status" value="1"/>
</dbReference>
<feature type="domain" description="Alkyl hydroperoxide reductase subunit C/ Thiol specific antioxidant" evidence="2">
    <location>
        <begin position="12"/>
        <end position="78"/>
    </location>
</feature>
<sequence>MRTLSTGSTNFKKAQLGAIEVYGVNLTGRDSIANVKLYKEEFKLNFPIVLDTDNQVASTYKAFAIPTTYFIDKNGIIVDKVSGIVDPKTLEEKFENLLSK</sequence>
<dbReference type="CDD" id="cd02966">
    <property type="entry name" value="TlpA_like_family"/>
    <property type="match status" value="1"/>
</dbReference>
<dbReference type="EMBL" id="JBHTBW010000038">
    <property type="protein sequence ID" value="MFC7441821.1"/>
    <property type="molecule type" value="Genomic_DNA"/>
</dbReference>
<name>A0ABW2RLC9_9BACL</name>
<dbReference type="Gene3D" id="3.40.30.10">
    <property type="entry name" value="Glutaredoxin"/>
    <property type="match status" value="1"/>
</dbReference>
<dbReference type="PANTHER" id="PTHR42852">
    <property type="entry name" value="THIOL:DISULFIDE INTERCHANGE PROTEIN DSBE"/>
    <property type="match status" value="1"/>
</dbReference>
<comment type="caution">
    <text evidence="3">The sequence shown here is derived from an EMBL/GenBank/DDBJ whole genome shotgun (WGS) entry which is preliminary data.</text>
</comment>
<dbReference type="InterPro" id="IPR000866">
    <property type="entry name" value="AhpC/TSA"/>
</dbReference>
<dbReference type="Proteomes" id="UP001596500">
    <property type="component" value="Unassembled WGS sequence"/>
</dbReference>
<dbReference type="PANTHER" id="PTHR42852:SF1">
    <property type="entry name" value="THIOREDOXIN-LIKE PROTEIN YNEN"/>
    <property type="match status" value="1"/>
</dbReference>
<keyword evidence="1" id="KW-1015">Disulfide bond</keyword>
<evidence type="ECO:0000313" key="3">
    <source>
        <dbReference type="EMBL" id="MFC7441821.1"/>
    </source>
</evidence>
<reference evidence="4" key="1">
    <citation type="journal article" date="2019" name="Int. J. Syst. Evol. Microbiol.">
        <title>The Global Catalogue of Microorganisms (GCM) 10K type strain sequencing project: providing services to taxonomists for standard genome sequencing and annotation.</title>
        <authorList>
            <consortium name="The Broad Institute Genomics Platform"/>
            <consortium name="The Broad Institute Genome Sequencing Center for Infectious Disease"/>
            <person name="Wu L."/>
            <person name="Ma J."/>
        </authorList>
    </citation>
    <scope>NUCLEOTIDE SEQUENCE [LARGE SCALE GENOMIC DNA]</scope>
    <source>
        <strain evidence="4">CGMCC 1.12942</strain>
    </source>
</reference>
<evidence type="ECO:0000313" key="4">
    <source>
        <dbReference type="Proteomes" id="UP001596500"/>
    </source>
</evidence>
<dbReference type="SUPFAM" id="SSF52833">
    <property type="entry name" value="Thioredoxin-like"/>
    <property type="match status" value="1"/>
</dbReference>
<evidence type="ECO:0000256" key="1">
    <source>
        <dbReference type="ARBA" id="ARBA00023157"/>
    </source>
</evidence>
<dbReference type="InterPro" id="IPR036249">
    <property type="entry name" value="Thioredoxin-like_sf"/>
</dbReference>